<sequence>MVNAQEWLNKSFPNKKEVNCIIRFGDQHLFGEFGEAEYLTLEGELKISDFPKLTTLIIGSENLTSIKFINCPNLVDVDVTSCPELKLIEFHNSGSQPICQLFTKIREKEWDRVWELRSEITESLEEEKRELQKDIFSLQEKSRLDGKEIKRLNKKNQILEKENQELSKQLEETKFETVDLEGKIEIKKKQLKRTKSDLERCFKEDNAPNEDEIPKNKKVPRPGGGRCPGEYCGAIFGEEENEDYNRKNLQSEIQKAIQEIEAGLQEEPVITSEELDADSPIGWKEELENVSGLADLNNKKEIILRIIKKRRTLKIQQQPLKIFLQQIIQQIKSELNKKPSLENHELNEPN</sequence>
<proteinExistence type="predicted"/>
<reference evidence="3" key="1">
    <citation type="submission" date="2021-06" db="EMBL/GenBank/DDBJ databases">
        <authorList>
            <person name="Kallberg Y."/>
            <person name="Tangrot J."/>
            <person name="Rosling A."/>
        </authorList>
    </citation>
    <scope>NUCLEOTIDE SEQUENCE</scope>
    <source>
        <strain evidence="3">IA702</strain>
    </source>
</reference>
<evidence type="ECO:0000313" key="3">
    <source>
        <dbReference type="EMBL" id="CAG8456406.1"/>
    </source>
</evidence>
<accession>A0A9N8VN12</accession>
<protein>
    <submittedName>
        <fullName evidence="3">1438_t:CDS:1</fullName>
    </submittedName>
</protein>
<keyword evidence="1" id="KW-0175">Coiled coil</keyword>
<organism evidence="3 4">
    <name type="scientific">Paraglomus occultum</name>
    <dbReference type="NCBI Taxonomy" id="144539"/>
    <lineage>
        <taxon>Eukaryota</taxon>
        <taxon>Fungi</taxon>
        <taxon>Fungi incertae sedis</taxon>
        <taxon>Mucoromycota</taxon>
        <taxon>Glomeromycotina</taxon>
        <taxon>Glomeromycetes</taxon>
        <taxon>Paraglomerales</taxon>
        <taxon>Paraglomeraceae</taxon>
        <taxon>Paraglomus</taxon>
    </lineage>
</organism>
<keyword evidence="4" id="KW-1185">Reference proteome</keyword>
<evidence type="ECO:0000256" key="1">
    <source>
        <dbReference type="SAM" id="Coils"/>
    </source>
</evidence>
<feature type="coiled-coil region" evidence="1">
    <location>
        <begin position="239"/>
        <end position="266"/>
    </location>
</feature>
<feature type="region of interest" description="Disordered" evidence="2">
    <location>
        <begin position="205"/>
        <end position="224"/>
    </location>
</feature>
<dbReference type="EMBL" id="CAJVPJ010000016">
    <property type="protein sequence ID" value="CAG8456406.1"/>
    <property type="molecule type" value="Genomic_DNA"/>
</dbReference>
<gene>
    <name evidence="3" type="ORF">POCULU_LOCUS324</name>
</gene>
<feature type="coiled-coil region" evidence="1">
    <location>
        <begin position="121"/>
        <end position="183"/>
    </location>
</feature>
<evidence type="ECO:0000313" key="4">
    <source>
        <dbReference type="Proteomes" id="UP000789572"/>
    </source>
</evidence>
<evidence type="ECO:0000256" key="2">
    <source>
        <dbReference type="SAM" id="MobiDB-lite"/>
    </source>
</evidence>
<comment type="caution">
    <text evidence="3">The sequence shown here is derived from an EMBL/GenBank/DDBJ whole genome shotgun (WGS) entry which is preliminary data.</text>
</comment>
<name>A0A9N8VN12_9GLOM</name>
<dbReference type="Proteomes" id="UP000789572">
    <property type="component" value="Unassembled WGS sequence"/>
</dbReference>
<dbReference type="AlphaFoldDB" id="A0A9N8VN12"/>